<gene>
    <name evidence="2" type="ORF">DES38_104185</name>
</gene>
<dbReference type="Pfam" id="PF21747">
    <property type="entry name" value="YpoC"/>
    <property type="match status" value="1"/>
</dbReference>
<evidence type="ECO:0000313" key="2">
    <source>
        <dbReference type="EMBL" id="PXW91752.1"/>
    </source>
</evidence>
<evidence type="ECO:0000259" key="1">
    <source>
        <dbReference type="Pfam" id="PF21747"/>
    </source>
</evidence>
<dbReference type="Proteomes" id="UP000247922">
    <property type="component" value="Unassembled WGS sequence"/>
</dbReference>
<comment type="caution">
    <text evidence="2">The sequence shown here is derived from an EMBL/GenBank/DDBJ whole genome shotgun (WGS) entry which is preliminary data.</text>
</comment>
<name>A0A2V3WCM2_9BACI</name>
<keyword evidence="3" id="KW-1185">Reference proteome</keyword>
<dbReference type="EMBL" id="QJJR01000004">
    <property type="protein sequence ID" value="PXW91752.1"/>
    <property type="molecule type" value="Genomic_DNA"/>
</dbReference>
<feature type="domain" description="YpoC-like" evidence="1">
    <location>
        <begin position="3"/>
        <end position="102"/>
    </location>
</feature>
<organism evidence="2 3">
    <name type="scientific">Streptohalobacillus salinus</name>
    <dbReference type="NCBI Taxonomy" id="621096"/>
    <lineage>
        <taxon>Bacteria</taxon>
        <taxon>Bacillati</taxon>
        <taxon>Bacillota</taxon>
        <taxon>Bacilli</taxon>
        <taxon>Bacillales</taxon>
        <taxon>Bacillaceae</taxon>
        <taxon>Streptohalobacillus</taxon>
    </lineage>
</organism>
<protein>
    <recommendedName>
        <fullName evidence="1">YpoC-like domain-containing protein</fullName>
    </recommendedName>
</protein>
<dbReference type="OrthoDB" id="2360594at2"/>
<reference evidence="2 3" key="1">
    <citation type="submission" date="2018-05" db="EMBL/GenBank/DDBJ databases">
        <title>Genomic Encyclopedia of Type Strains, Phase IV (KMG-IV): sequencing the most valuable type-strain genomes for metagenomic binning, comparative biology and taxonomic classification.</title>
        <authorList>
            <person name="Goeker M."/>
        </authorList>
    </citation>
    <scope>NUCLEOTIDE SEQUENCE [LARGE SCALE GENOMIC DNA]</scope>
    <source>
        <strain evidence="2 3">DSM 22440</strain>
    </source>
</reference>
<evidence type="ECO:0000313" key="3">
    <source>
        <dbReference type="Proteomes" id="UP000247922"/>
    </source>
</evidence>
<sequence>MNQTIIENWKTAYPALVNLYKTEQYQATVAPMKEAATDFETSLYQLNDADPTTPIHMLRYKPINIEERLAYVNEHPNQYHACLQLNGLFEELEKLIAKKQIIDEMAK</sequence>
<accession>A0A2V3WCM2</accession>
<proteinExistence type="predicted"/>
<dbReference type="AlphaFoldDB" id="A0A2V3WCM2"/>
<dbReference type="RefSeq" id="WP_110251049.1">
    <property type="nucleotide sequence ID" value="NZ_QJJR01000004.1"/>
</dbReference>
<dbReference type="InterPro" id="IPR048427">
    <property type="entry name" value="YpoC"/>
</dbReference>